<comment type="caution">
    <text evidence="1">The sequence shown here is derived from an EMBL/GenBank/DDBJ whole genome shotgun (WGS) entry which is preliminary data.</text>
</comment>
<dbReference type="GO" id="GO:0000340">
    <property type="term" value="F:RNA 7-methylguanosine cap binding"/>
    <property type="evidence" value="ECO:0007669"/>
    <property type="project" value="TreeGrafter"/>
</dbReference>
<dbReference type="PANTHER" id="PTHR11960">
    <property type="entry name" value="EUKARYOTIC TRANSLATION INITIATION FACTOR 4E RELATED"/>
    <property type="match status" value="1"/>
</dbReference>
<evidence type="ECO:0000313" key="2">
    <source>
        <dbReference type="Proteomes" id="UP000694044"/>
    </source>
</evidence>
<dbReference type="PANTHER" id="PTHR11960:SF18">
    <property type="entry name" value="EUKARYOTIC TRANSLATION INITIATION FACTOR 4E HOMOLOGOUS PROTEIN, ISOFORM B"/>
    <property type="match status" value="1"/>
</dbReference>
<evidence type="ECO:0000313" key="1">
    <source>
        <dbReference type="EMBL" id="KAG7389450.1"/>
    </source>
</evidence>
<dbReference type="EMBL" id="JAGDFM010000044">
    <property type="protein sequence ID" value="KAG7389450.1"/>
    <property type="molecule type" value="Genomic_DNA"/>
</dbReference>
<keyword evidence="2" id="KW-1185">Reference proteome</keyword>
<proteinExistence type="predicted"/>
<gene>
    <name evidence="1" type="ORF">PHYPSEUDO_010335</name>
</gene>
<evidence type="ECO:0008006" key="3">
    <source>
        <dbReference type="Google" id="ProtNLM"/>
    </source>
</evidence>
<dbReference type="InterPro" id="IPR001040">
    <property type="entry name" value="TIF_eIF_4E"/>
</dbReference>
<reference evidence="1" key="1">
    <citation type="submission" date="2021-02" db="EMBL/GenBank/DDBJ databases">
        <authorList>
            <person name="Palmer J.M."/>
        </authorList>
    </citation>
    <scope>NUCLEOTIDE SEQUENCE</scope>
    <source>
        <strain evidence="1">SCRP734</strain>
    </source>
</reference>
<dbReference type="OrthoDB" id="590761at2759"/>
<accession>A0A8T1WBA9</accession>
<dbReference type="GO" id="GO:0003743">
    <property type="term" value="F:translation initiation factor activity"/>
    <property type="evidence" value="ECO:0007669"/>
    <property type="project" value="InterPro"/>
</dbReference>
<name>A0A8T1WBA9_9STRA</name>
<protein>
    <recommendedName>
        <fullName evidence="3">Eukaryotic initiation factor 4E</fullName>
    </recommendedName>
</protein>
<sequence>MTRVSAKEAPPLYVEHERRSHAARSTKGGYYCPKFRLKTCMSCRAGGLFKVADLPLGGLALGTEDEAATLGSVSAGRDLRHDAHTLIANKEVAAAPAIVEKGEEEEHPLQTGWSLWYDKKMPKKIDVGTYQSNLQKIATFSTVEDFWRSRGSDDSVWVNDDSHYIHVKRPSQLSRDVNLYLFRDQQNCAPMWEAFPQGGCWILKIKKKANVLGKMWQDLVFAALGEAFEELDVVGIAMAIRSKEDMLSVWNADNSDDSTRFAIGEKLKEILMLDSNTLVEYKFHANSIRDMSTFRNAKPYVFAAATTN</sequence>
<dbReference type="Pfam" id="PF01652">
    <property type="entry name" value="IF4E"/>
    <property type="match status" value="1"/>
</dbReference>
<organism evidence="1 2">
    <name type="scientific">Phytophthora pseudosyringae</name>
    <dbReference type="NCBI Taxonomy" id="221518"/>
    <lineage>
        <taxon>Eukaryota</taxon>
        <taxon>Sar</taxon>
        <taxon>Stramenopiles</taxon>
        <taxon>Oomycota</taxon>
        <taxon>Peronosporomycetes</taxon>
        <taxon>Peronosporales</taxon>
        <taxon>Peronosporaceae</taxon>
        <taxon>Phytophthora</taxon>
    </lineage>
</organism>
<dbReference type="Proteomes" id="UP000694044">
    <property type="component" value="Unassembled WGS sequence"/>
</dbReference>
<dbReference type="AlphaFoldDB" id="A0A8T1WBA9"/>
<dbReference type="GO" id="GO:0016281">
    <property type="term" value="C:eukaryotic translation initiation factor 4F complex"/>
    <property type="evidence" value="ECO:0007669"/>
    <property type="project" value="TreeGrafter"/>
</dbReference>